<dbReference type="AlphaFoldDB" id="A0A7S3EYC7"/>
<organism evidence="1">
    <name type="scientific">Haptolina ericina</name>
    <dbReference type="NCBI Taxonomy" id="156174"/>
    <lineage>
        <taxon>Eukaryota</taxon>
        <taxon>Haptista</taxon>
        <taxon>Haptophyta</taxon>
        <taxon>Prymnesiophyceae</taxon>
        <taxon>Prymnesiales</taxon>
        <taxon>Prymnesiaceae</taxon>
        <taxon>Haptolina</taxon>
    </lineage>
</organism>
<evidence type="ECO:0000313" key="1">
    <source>
        <dbReference type="EMBL" id="CAE0115601.1"/>
    </source>
</evidence>
<gene>
    <name evidence="1" type="ORF">HERI1096_LOCUS16286</name>
</gene>
<accession>A0A7S3EYC7</accession>
<proteinExistence type="predicted"/>
<reference evidence="1" key="1">
    <citation type="submission" date="2021-01" db="EMBL/GenBank/DDBJ databases">
        <authorList>
            <person name="Corre E."/>
            <person name="Pelletier E."/>
            <person name="Niang G."/>
            <person name="Scheremetjew M."/>
            <person name="Finn R."/>
            <person name="Kale V."/>
            <person name="Holt S."/>
            <person name="Cochrane G."/>
            <person name="Meng A."/>
            <person name="Brown T."/>
            <person name="Cohen L."/>
        </authorList>
    </citation>
    <scope>NUCLEOTIDE SEQUENCE</scope>
    <source>
        <strain evidence="1">CCMP281</strain>
    </source>
</reference>
<dbReference type="EMBL" id="HBHX01029177">
    <property type="protein sequence ID" value="CAE0115601.1"/>
    <property type="molecule type" value="Transcribed_RNA"/>
</dbReference>
<name>A0A7S3EYC7_9EUKA</name>
<protein>
    <submittedName>
        <fullName evidence="1">Uncharacterized protein</fullName>
    </submittedName>
</protein>
<sequence>MAASVYNAVANSHTRLAALDVGCEPTGHSGNTDPATSAFDLQAQPLYLTSTEPPCTRVWLQQLEFQLTRVGDELRGCKCANDYLAVDTLKDAAGLEAVFRSDGPRMDTVNDDSPTGFLQLEAKLLEGGFCETEMLRR</sequence>